<evidence type="ECO:0000313" key="2">
    <source>
        <dbReference type="EMBL" id="PTE07269.1"/>
    </source>
</evidence>
<dbReference type="Proteomes" id="UP000240259">
    <property type="component" value="Unassembled WGS sequence"/>
</dbReference>
<dbReference type="Gene3D" id="3.90.1200.10">
    <property type="match status" value="1"/>
</dbReference>
<evidence type="ECO:0000259" key="1">
    <source>
        <dbReference type="Pfam" id="PF01636"/>
    </source>
</evidence>
<dbReference type="OrthoDB" id="3806873at2"/>
<name>A0A2T4INR9_9HYPH</name>
<dbReference type="PANTHER" id="PTHR21310:SF42">
    <property type="entry name" value="BIFUNCTIONAL AAC_APH"/>
    <property type="match status" value="1"/>
</dbReference>
<gene>
    <name evidence="2" type="ORF">C9427_26530</name>
</gene>
<dbReference type="InterPro" id="IPR011009">
    <property type="entry name" value="Kinase-like_dom_sf"/>
</dbReference>
<dbReference type="CDD" id="cd05155">
    <property type="entry name" value="APH_ChoK_like_1"/>
    <property type="match status" value="1"/>
</dbReference>
<protein>
    <submittedName>
        <fullName evidence="2">Aminoglycoside phosphotransferase</fullName>
    </submittedName>
</protein>
<dbReference type="InterPro" id="IPR002575">
    <property type="entry name" value="Aminoglycoside_PTrfase"/>
</dbReference>
<comment type="caution">
    <text evidence="2">The sequence shown here is derived from an EMBL/GenBank/DDBJ whole genome shotgun (WGS) entry which is preliminary data.</text>
</comment>
<dbReference type="PANTHER" id="PTHR21310">
    <property type="entry name" value="AMINOGLYCOSIDE PHOSPHOTRANSFERASE-RELATED-RELATED"/>
    <property type="match status" value="1"/>
</dbReference>
<dbReference type="AlphaFoldDB" id="A0A2T4INR9"/>
<feature type="domain" description="Aminoglycoside phosphotransferase" evidence="1">
    <location>
        <begin position="33"/>
        <end position="259"/>
    </location>
</feature>
<sequence>MDGKLNIDTALVSRLVATQFPRWKHLAVRPVEPGGWDNRTFHLGDEMLVRLPSAAAYSLQVEKEHRWLPRLAPLLPLPIPVPLAMGIPAESYPWHWSIYRWIEGDTAKRERIASLSQFAASLAEFLVALQRIDPTGGPPPGQHNFFRGGPLSVYDGETKEAIAALDGRIDAEAANAVWEAALAAPWHGAPVWFHGDVNWGNLLVRHGRLSAVIDFGTSGVGDPSCDLAIAWTLFEGKSRETFRAGVPADEAMWARGRGWTLWKALITLAGHIDVNPVETEKSRHVIDEVLADHTRGT</sequence>
<keyword evidence="3" id="KW-1185">Reference proteome</keyword>
<dbReference type="RefSeq" id="WP_107652019.1">
    <property type="nucleotide sequence ID" value="NZ_PZJX01000050.1"/>
</dbReference>
<dbReference type="SUPFAM" id="SSF56112">
    <property type="entry name" value="Protein kinase-like (PK-like)"/>
    <property type="match status" value="1"/>
</dbReference>
<keyword evidence="2" id="KW-0808">Transferase</keyword>
<dbReference type="GO" id="GO:0016740">
    <property type="term" value="F:transferase activity"/>
    <property type="evidence" value="ECO:0007669"/>
    <property type="project" value="UniProtKB-KW"/>
</dbReference>
<accession>A0A2T4INR9</accession>
<proteinExistence type="predicted"/>
<dbReference type="EMBL" id="PZJX01000050">
    <property type="protein sequence ID" value="PTE07269.1"/>
    <property type="molecule type" value="Genomic_DNA"/>
</dbReference>
<dbReference type="Pfam" id="PF01636">
    <property type="entry name" value="APH"/>
    <property type="match status" value="1"/>
</dbReference>
<evidence type="ECO:0000313" key="3">
    <source>
        <dbReference type="Proteomes" id="UP000240259"/>
    </source>
</evidence>
<dbReference type="Gene3D" id="3.30.200.20">
    <property type="entry name" value="Phosphorylase Kinase, domain 1"/>
    <property type="match status" value="1"/>
</dbReference>
<organism evidence="2 3">
    <name type="scientific">Mesorhizobium helmanticense</name>
    <dbReference type="NCBI Taxonomy" id="1776423"/>
    <lineage>
        <taxon>Bacteria</taxon>
        <taxon>Pseudomonadati</taxon>
        <taxon>Pseudomonadota</taxon>
        <taxon>Alphaproteobacteria</taxon>
        <taxon>Hyphomicrobiales</taxon>
        <taxon>Phyllobacteriaceae</taxon>
        <taxon>Mesorhizobium</taxon>
    </lineage>
</organism>
<dbReference type="InterPro" id="IPR051678">
    <property type="entry name" value="AGP_Transferase"/>
</dbReference>
<reference evidence="2 3" key="1">
    <citation type="submission" date="2018-03" db="EMBL/GenBank/DDBJ databases">
        <title>Genome sequence of the symbiotic type strain Mesorhizobium helmanticense CSLC115NT isolated from Lotus corniculatus nodules.</title>
        <authorList>
            <person name="Sannazzaro A.I."/>
            <person name="Torres Tejerizo G.A."/>
            <person name="Dip D."/>
            <person name="Caballero M."/>
            <person name="Pistorio M."/>
            <person name="Estrella M.J."/>
        </authorList>
    </citation>
    <scope>NUCLEOTIDE SEQUENCE [LARGE SCALE GENOMIC DNA]</scope>
    <source>
        <strain evidence="2 3">CSLC115N</strain>
    </source>
</reference>